<keyword evidence="1" id="KW-1133">Transmembrane helix</keyword>
<accession>A0A848DFK7</accession>
<keyword evidence="1" id="KW-0812">Transmembrane</keyword>
<evidence type="ECO:0000313" key="2">
    <source>
        <dbReference type="EMBL" id="NMH91323.1"/>
    </source>
</evidence>
<name>A0A848DFK7_9PSEU</name>
<comment type="caution">
    <text evidence="2">The sequence shown here is derived from an EMBL/GenBank/DDBJ whole genome shotgun (WGS) entry which is preliminary data.</text>
</comment>
<dbReference type="AlphaFoldDB" id="A0A848DFK7"/>
<protein>
    <submittedName>
        <fullName evidence="2">DUF3040 domain-containing protein</fullName>
    </submittedName>
</protein>
<gene>
    <name evidence="2" type="ORF">HF519_06910</name>
</gene>
<organism evidence="2 3">
    <name type="scientific">Pseudonocardia bannensis</name>
    <dbReference type="NCBI Taxonomy" id="630973"/>
    <lineage>
        <taxon>Bacteria</taxon>
        <taxon>Bacillati</taxon>
        <taxon>Actinomycetota</taxon>
        <taxon>Actinomycetes</taxon>
        <taxon>Pseudonocardiales</taxon>
        <taxon>Pseudonocardiaceae</taxon>
        <taxon>Pseudonocardia</taxon>
    </lineage>
</organism>
<evidence type="ECO:0000313" key="3">
    <source>
        <dbReference type="Proteomes" id="UP000586918"/>
    </source>
</evidence>
<sequence length="100" mass="10336">MLSDRERGVLARIEQDLTVSDPDLVRLFGTLGQKRAGRPGPRSMSGAGVMPRVLLIMGLVLLLFGGATAAIPIAGTGIVLTLLALALAYTEASTPRPGPA</sequence>
<proteinExistence type="predicted"/>
<feature type="transmembrane region" description="Helical" evidence="1">
    <location>
        <begin position="44"/>
        <end position="64"/>
    </location>
</feature>
<dbReference type="InterPro" id="IPR021401">
    <property type="entry name" value="DUF3040"/>
</dbReference>
<dbReference type="Proteomes" id="UP000586918">
    <property type="component" value="Unassembled WGS sequence"/>
</dbReference>
<keyword evidence="3" id="KW-1185">Reference proteome</keyword>
<evidence type="ECO:0000256" key="1">
    <source>
        <dbReference type="SAM" id="Phobius"/>
    </source>
</evidence>
<dbReference type="Pfam" id="PF11239">
    <property type="entry name" value="DUF3040"/>
    <property type="match status" value="1"/>
</dbReference>
<reference evidence="2 3" key="1">
    <citation type="submission" date="2020-04" db="EMBL/GenBank/DDBJ databases">
        <authorList>
            <person name="Klaysubun C."/>
            <person name="Duangmal K."/>
            <person name="Lipun K."/>
        </authorList>
    </citation>
    <scope>NUCLEOTIDE SEQUENCE [LARGE SCALE GENOMIC DNA]</scope>
    <source>
        <strain evidence="2 3">DSM 45300</strain>
    </source>
</reference>
<dbReference type="EMBL" id="JAAXKZ010000016">
    <property type="protein sequence ID" value="NMH91323.1"/>
    <property type="molecule type" value="Genomic_DNA"/>
</dbReference>
<dbReference type="RefSeq" id="WP_169411261.1">
    <property type="nucleotide sequence ID" value="NZ_JAAXKZ010000016.1"/>
</dbReference>
<keyword evidence="1" id="KW-0472">Membrane</keyword>